<dbReference type="Pfam" id="PF01753">
    <property type="entry name" value="zf-MYND"/>
    <property type="match status" value="1"/>
</dbReference>
<gene>
    <name evidence="7" type="primary">5563912</name>
</gene>
<dbReference type="GO" id="GO:0008170">
    <property type="term" value="F:N-methyltransferase activity"/>
    <property type="evidence" value="ECO:0007669"/>
    <property type="project" value="UniProtKB-ARBA"/>
</dbReference>
<evidence type="ECO:0000313" key="7">
    <source>
        <dbReference type="EnsemblMetazoa" id="AAEL003992-PB"/>
    </source>
</evidence>
<dbReference type="InterPro" id="IPR001214">
    <property type="entry name" value="SET_dom"/>
</dbReference>
<dbReference type="SUPFAM" id="SSF144232">
    <property type="entry name" value="HIT/MYND zinc finger-like"/>
    <property type="match status" value="1"/>
</dbReference>
<protein>
    <recommendedName>
        <fullName evidence="9">SET and MYND domain-containing protein 4</fullName>
    </recommendedName>
</protein>
<dbReference type="Gene3D" id="2.170.270.10">
    <property type="entry name" value="SET domain"/>
    <property type="match status" value="1"/>
</dbReference>
<dbReference type="PROSITE" id="PS50280">
    <property type="entry name" value="SET"/>
    <property type="match status" value="1"/>
</dbReference>
<dbReference type="InterPro" id="IPR011990">
    <property type="entry name" value="TPR-like_helical_dom_sf"/>
</dbReference>
<dbReference type="InterPro" id="IPR002893">
    <property type="entry name" value="Znf_MYND"/>
</dbReference>
<reference evidence="7" key="2">
    <citation type="submission" date="2025-05" db="UniProtKB">
        <authorList>
            <consortium name="EnsemblMetazoa"/>
        </authorList>
    </citation>
    <scope>IDENTIFICATION</scope>
    <source>
        <strain evidence="7">LVP_AGWG</strain>
    </source>
</reference>
<dbReference type="Gene3D" id="1.25.40.10">
    <property type="entry name" value="Tetratricopeptide repeat domain"/>
    <property type="match status" value="1"/>
</dbReference>
<dbReference type="PANTHER" id="PTHR47111:SF1">
    <property type="entry name" value="SET AND MYND DOMAIN-CONTAINING PROTEIN 4"/>
    <property type="match status" value="1"/>
</dbReference>
<accession>A0A1S4F694</accession>
<feature type="domain" description="MYND-type" evidence="6">
    <location>
        <begin position="236"/>
        <end position="276"/>
    </location>
</feature>
<evidence type="ECO:0000313" key="8">
    <source>
        <dbReference type="Proteomes" id="UP000008820"/>
    </source>
</evidence>
<name>A0A1S4F694_AEDAE</name>
<evidence type="ECO:0000256" key="4">
    <source>
        <dbReference type="PROSITE-ProRule" id="PRU00134"/>
    </source>
</evidence>
<dbReference type="OrthoDB" id="5945798at2759"/>
<keyword evidence="8" id="KW-1185">Reference proteome</keyword>
<evidence type="ECO:0000256" key="3">
    <source>
        <dbReference type="ARBA" id="ARBA00022833"/>
    </source>
</evidence>
<evidence type="ECO:0000256" key="2">
    <source>
        <dbReference type="ARBA" id="ARBA00022771"/>
    </source>
</evidence>
<dbReference type="Gene3D" id="6.10.140.2220">
    <property type="match status" value="1"/>
</dbReference>
<organism evidence="7 8">
    <name type="scientific">Aedes aegypti</name>
    <name type="common">Yellowfever mosquito</name>
    <name type="synonym">Culex aegypti</name>
    <dbReference type="NCBI Taxonomy" id="7159"/>
    <lineage>
        <taxon>Eukaryota</taxon>
        <taxon>Metazoa</taxon>
        <taxon>Ecdysozoa</taxon>
        <taxon>Arthropoda</taxon>
        <taxon>Hexapoda</taxon>
        <taxon>Insecta</taxon>
        <taxon>Pterygota</taxon>
        <taxon>Neoptera</taxon>
        <taxon>Endopterygota</taxon>
        <taxon>Diptera</taxon>
        <taxon>Nematocera</taxon>
        <taxon>Culicoidea</taxon>
        <taxon>Culicidae</taxon>
        <taxon>Culicinae</taxon>
        <taxon>Aedini</taxon>
        <taxon>Aedes</taxon>
        <taxon>Stegomyia</taxon>
    </lineage>
</organism>
<dbReference type="EnsemblMetazoa" id="AAEL003992-RB">
    <property type="protein sequence ID" value="AAEL003992-PB"/>
    <property type="gene ID" value="AAEL003992"/>
</dbReference>
<dbReference type="Gene3D" id="1.10.220.160">
    <property type="match status" value="1"/>
</dbReference>
<dbReference type="EnsemblMetazoa" id="AAEL003992-RA">
    <property type="protein sequence ID" value="AAEL003992-PA"/>
    <property type="gene ID" value="AAEL003992"/>
</dbReference>
<dbReference type="AlphaFoldDB" id="A0A1S4F694"/>
<dbReference type="Pfam" id="PF00856">
    <property type="entry name" value="SET"/>
    <property type="match status" value="1"/>
</dbReference>
<dbReference type="SMART" id="SM00317">
    <property type="entry name" value="SET"/>
    <property type="match status" value="1"/>
</dbReference>
<dbReference type="Proteomes" id="UP000008820">
    <property type="component" value="Chromosome 3"/>
</dbReference>
<evidence type="ECO:0000259" key="5">
    <source>
        <dbReference type="PROSITE" id="PS50280"/>
    </source>
</evidence>
<dbReference type="GO" id="GO:0008270">
    <property type="term" value="F:zinc ion binding"/>
    <property type="evidence" value="ECO:0007669"/>
    <property type="project" value="UniProtKB-KW"/>
</dbReference>
<evidence type="ECO:0008006" key="9">
    <source>
        <dbReference type="Google" id="ProtNLM"/>
    </source>
</evidence>
<evidence type="ECO:0000256" key="1">
    <source>
        <dbReference type="ARBA" id="ARBA00022723"/>
    </source>
</evidence>
<proteinExistence type="predicted"/>
<sequence>MVLDAYDIYSTLWRYIVISGQQSLVVEGLKTCKSDAEIIAYVRRIADNSAGEPFELKDLKGDRKNEAKAVDCRKLGNEKYHPKVKEYVKAIAYYNESIALSEEGSESLAIAYANRSAVCYELKEYSDCLENIRLARENSYPENLLYKLDNREKDCFKHLAENNDHKLCTQNDQRNPKLSYKPNPKIPHISECIELKEDDQFGRYLITNRNLNAGDIVIEEKPFSSLLVNDHRYMNCDYCHDDKFLTLIPCKCCTVTMFCSTKCQQKAMDNYHRIECSVIKDMQLLFTKVILMALRTTTTAISTFDYNLEELRLYVESIDEKSLNPFKLDWTTIDSKQVYSTIHVLATNQDSRSTSDIVQRSVYAIIMSELLFQHTELGKLCDNNESHDLIRTLLFRHAQTAPVNMHSVMFMDYTPNEIEKYSQLKLGCGSFPILSMINHSCAPNLVRMTLPNGHVVALVNRPIKKGGQLFDNYGYHHCLDTLDERQSGLLGQYCFRCQCEACKLNYPLYANLPHAKLPPSMKNPIDYAEMDRLAEHDMTIALRKIPEYCRFLNMLDSQYPNYEVSSVQEALLRCYQIVFAKQSRKVRYKDLCSL</sequence>
<dbReference type="VEuPathDB" id="VectorBase:AAEL003992"/>
<dbReference type="SUPFAM" id="SSF82199">
    <property type="entry name" value="SET domain"/>
    <property type="match status" value="1"/>
</dbReference>
<keyword evidence="1" id="KW-0479">Metal-binding</keyword>
<dbReference type="SUPFAM" id="SSF48452">
    <property type="entry name" value="TPR-like"/>
    <property type="match status" value="1"/>
</dbReference>
<reference evidence="7 8" key="1">
    <citation type="submission" date="2017-06" db="EMBL/GenBank/DDBJ databases">
        <title>Aedes aegypti genome working group (AGWG) sequencing and assembly.</title>
        <authorList>
            <consortium name="Aedes aegypti Genome Working Group (AGWG)"/>
            <person name="Matthews B.J."/>
        </authorList>
    </citation>
    <scope>NUCLEOTIDE SEQUENCE [LARGE SCALE GENOMIC DNA]</scope>
    <source>
        <strain evidence="7 8">LVP_AGWG</strain>
    </source>
</reference>
<dbReference type="InterPro" id="IPR046341">
    <property type="entry name" value="SET_dom_sf"/>
</dbReference>
<feature type="domain" description="SET" evidence="5">
    <location>
        <begin position="191"/>
        <end position="474"/>
    </location>
</feature>
<dbReference type="PANTHER" id="PTHR47111">
    <property type="entry name" value="BCDNA.LD29892"/>
    <property type="match status" value="1"/>
</dbReference>
<dbReference type="GO" id="GO:0008276">
    <property type="term" value="F:protein methyltransferase activity"/>
    <property type="evidence" value="ECO:0007669"/>
    <property type="project" value="UniProtKB-ARBA"/>
</dbReference>
<keyword evidence="2 4" id="KW-0863">Zinc-finger</keyword>
<evidence type="ECO:0000259" key="6">
    <source>
        <dbReference type="PROSITE" id="PS50865"/>
    </source>
</evidence>
<keyword evidence="3" id="KW-0862">Zinc</keyword>
<dbReference type="PROSITE" id="PS50865">
    <property type="entry name" value="ZF_MYND_2"/>
    <property type="match status" value="1"/>
</dbReference>
<dbReference type="GO" id="GO:0008757">
    <property type="term" value="F:S-adenosylmethionine-dependent methyltransferase activity"/>
    <property type="evidence" value="ECO:0007669"/>
    <property type="project" value="UniProtKB-ARBA"/>
</dbReference>